<organism evidence="2 3">
    <name type="scientific">Butyrivibrio fibrisolvens</name>
    <dbReference type="NCBI Taxonomy" id="831"/>
    <lineage>
        <taxon>Bacteria</taxon>
        <taxon>Bacillati</taxon>
        <taxon>Bacillota</taxon>
        <taxon>Clostridia</taxon>
        <taxon>Lachnospirales</taxon>
        <taxon>Lachnospiraceae</taxon>
        <taxon>Butyrivibrio</taxon>
    </lineage>
</organism>
<feature type="domain" description="DUF5672" evidence="1">
    <location>
        <begin position="81"/>
        <end position="206"/>
    </location>
</feature>
<accession>A0A1H9W5U5</accession>
<reference evidence="2 3" key="1">
    <citation type="submission" date="2016-10" db="EMBL/GenBank/DDBJ databases">
        <authorList>
            <person name="de Groot N.N."/>
        </authorList>
    </citation>
    <scope>NUCLEOTIDE SEQUENCE [LARGE SCALE GENOMIC DNA]</scope>
    <source>
        <strain evidence="2 3">AR40</strain>
    </source>
</reference>
<evidence type="ECO:0000259" key="1">
    <source>
        <dbReference type="Pfam" id="PF18922"/>
    </source>
</evidence>
<dbReference type="EMBL" id="FOGJ01000027">
    <property type="protein sequence ID" value="SES29037.1"/>
    <property type="molecule type" value="Genomic_DNA"/>
</dbReference>
<dbReference type="AlphaFoldDB" id="A0A1H9W5U5"/>
<dbReference type="Proteomes" id="UP000182584">
    <property type="component" value="Unassembled WGS sequence"/>
</dbReference>
<name>A0A1H9W5U5_BUTFI</name>
<gene>
    <name evidence="2" type="ORF">SAMN04487884_12726</name>
</gene>
<evidence type="ECO:0000313" key="3">
    <source>
        <dbReference type="Proteomes" id="UP000182584"/>
    </source>
</evidence>
<sequence length="259" mass="30659">MAVKDNKKIKLNSVTLAAMTSVNVYETVHAMKYSMRDIEFGDAVFISDKKPFFLPKNIRFSYTDKLDNIDKFNYKMTYELGQHIKTDYALIVHADGFVVNPDKWSDDFLNYDYIGSPWPLPGNDYEYRDSKGNICRVGNSVSIRSKRLMDYPREHNIKWEKVYDDEYNEDIFICCHIRNTLEGAGMKWAPVEVAARFGREHDVLECKGIEPFLFHKWRGENAKYPVFISPSKRLKNFIRKFLFWRKTKKWKMAHNIMDD</sequence>
<proteinExistence type="predicted"/>
<evidence type="ECO:0000313" key="2">
    <source>
        <dbReference type="EMBL" id="SES29037.1"/>
    </source>
</evidence>
<dbReference type="Pfam" id="PF18922">
    <property type="entry name" value="DUF5672"/>
    <property type="match status" value="1"/>
</dbReference>
<dbReference type="RefSeq" id="WP_177174947.1">
    <property type="nucleotide sequence ID" value="NZ_FOGJ01000027.1"/>
</dbReference>
<dbReference type="InterPro" id="IPR043729">
    <property type="entry name" value="DUF5672"/>
</dbReference>
<protein>
    <recommendedName>
        <fullName evidence="1">DUF5672 domain-containing protein</fullName>
    </recommendedName>
</protein>